<name>A0A6J5ZIW9_9ZZZZ</name>
<dbReference type="SUPFAM" id="SSF51161">
    <property type="entry name" value="Trimeric LpxA-like enzymes"/>
    <property type="match status" value="1"/>
</dbReference>
<accession>A0A6J5ZIW9</accession>
<dbReference type="AlphaFoldDB" id="A0A6J5ZIW9"/>
<evidence type="ECO:0000256" key="1">
    <source>
        <dbReference type="ARBA" id="ARBA00022679"/>
    </source>
</evidence>
<dbReference type="InterPro" id="IPR011004">
    <property type="entry name" value="Trimer_LpxA-like_sf"/>
</dbReference>
<gene>
    <name evidence="2" type="ORF">UFOPK3522_00616</name>
</gene>
<dbReference type="Gene3D" id="2.160.10.10">
    <property type="entry name" value="Hexapeptide repeat proteins"/>
    <property type="match status" value="1"/>
</dbReference>
<dbReference type="InterPro" id="IPR051159">
    <property type="entry name" value="Hexapeptide_acetyltransf"/>
</dbReference>
<dbReference type="PANTHER" id="PTHR23416">
    <property type="entry name" value="SIALIC ACID SYNTHASE-RELATED"/>
    <property type="match status" value="1"/>
</dbReference>
<dbReference type="CDD" id="cd04647">
    <property type="entry name" value="LbH_MAT_like"/>
    <property type="match status" value="1"/>
</dbReference>
<dbReference type="Pfam" id="PF00132">
    <property type="entry name" value="Hexapep"/>
    <property type="match status" value="1"/>
</dbReference>
<organism evidence="2">
    <name type="scientific">freshwater metagenome</name>
    <dbReference type="NCBI Taxonomy" id="449393"/>
    <lineage>
        <taxon>unclassified sequences</taxon>
        <taxon>metagenomes</taxon>
        <taxon>ecological metagenomes</taxon>
    </lineage>
</organism>
<protein>
    <submittedName>
        <fullName evidence="2">Unannotated protein</fullName>
    </submittedName>
</protein>
<dbReference type="InterPro" id="IPR018357">
    <property type="entry name" value="Hexapep_transf_CS"/>
</dbReference>
<sequence length="199" mass="21720">MAAPKLTSEMARLWVVKWRWYERDSLPWRRFLIHREMAKRGAFARWPLQGEPLEMFRQGRLEVGEGTLFEPGVWLTGGESGQITIGKGVFLNQLVMVAALESVTIGDHCMAANGCMITDADHRFDHPTKPITHQGFKHKGPTTIGQNVWLGANSVVTGGVTIGERSVIGAGSVVTSDIPAGVIAAGAPARVLREIEFSS</sequence>
<dbReference type="GO" id="GO:0016740">
    <property type="term" value="F:transferase activity"/>
    <property type="evidence" value="ECO:0007669"/>
    <property type="project" value="UniProtKB-KW"/>
</dbReference>
<dbReference type="PROSITE" id="PS00101">
    <property type="entry name" value="HEXAPEP_TRANSFERASES"/>
    <property type="match status" value="1"/>
</dbReference>
<evidence type="ECO:0000313" key="2">
    <source>
        <dbReference type="EMBL" id="CAB4341296.1"/>
    </source>
</evidence>
<reference evidence="2" key="1">
    <citation type="submission" date="2020-05" db="EMBL/GenBank/DDBJ databases">
        <authorList>
            <person name="Chiriac C."/>
            <person name="Salcher M."/>
            <person name="Ghai R."/>
            <person name="Kavagutti S V."/>
        </authorList>
    </citation>
    <scope>NUCLEOTIDE SEQUENCE</scope>
</reference>
<dbReference type="InterPro" id="IPR001451">
    <property type="entry name" value="Hexapep"/>
</dbReference>
<keyword evidence="1" id="KW-0808">Transferase</keyword>
<proteinExistence type="predicted"/>
<dbReference type="EMBL" id="CAESAO010000038">
    <property type="protein sequence ID" value="CAB4341296.1"/>
    <property type="molecule type" value="Genomic_DNA"/>
</dbReference>